<dbReference type="OrthoDB" id="9975421at2759"/>
<reference evidence="2" key="1">
    <citation type="submission" date="2020-03" db="EMBL/GenBank/DDBJ databases">
        <title>A high-quality chromosome-level genome assembly of a woody plant with both climbing and erect habits, Rhamnella rubrinervis.</title>
        <authorList>
            <person name="Lu Z."/>
            <person name="Yang Y."/>
            <person name="Zhu X."/>
            <person name="Sun Y."/>
        </authorList>
    </citation>
    <scope>NUCLEOTIDE SEQUENCE</scope>
    <source>
        <strain evidence="2">BYM</strain>
        <tissue evidence="2">Leaf</tissue>
    </source>
</reference>
<dbReference type="PANTHER" id="PTHR21096:SF0">
    <property type="entry name" value="PROTEIN FAM136A"/>
    <property type="match status" value="1"/>
</dbReference>
<gene>
    <name evidence="2" type="ORF">FNV43_RR07148</name>
</gene>
<sequence length="149" mass="17257">MNHIAAAEEQIVSERIKQKLHEVNLAAQEHLSPIQDHVNFTLQQAYFKCAYECFDRRRKQEEISNCVEHCSVPVVNAQQRVENEMAKFQERLNRALMVCQDKFESAKLQQVKTNALNDLESCVELTTQESIKTLPHLAERLKASLYISK</sequence>
<keyword evidence="3" id="KW-1185">Reference proteome</keyword>
<accession>A0A8K0HF65</accession>
<comment type="caution">
    <text evidence="2">The sequence shown here is derived from an EMBL/GenBank/DDBJ whole genome shotgun (WGS) entry which is preliminary data.</text>
</comment>
<comment type="similarity">
    <text evidence="1">Belongs to the FAM136 family.</text>
</comment>
<evidence type="ECO:0000256" key="1">
    <source>
        <dbReference type="ARBA" id="ARBA00009952"/>
    </source>
</evidence>
<evidence type="ECO:0008006" key="4">
    <source>
        <dbReference type="Google" id="ProtNLM"/>
    </source>
</evidence>
<dbReference type="EMBL" id="VOIH02000003">
    <property type="protein sequence ID" value="KAF3451059.1"/>
    <property type="molecule type" value="Genomic_DNA"/>
</dbReference>
<dbReference type="AlphaFoldDB" id="A0A8K0HF65"/>
<dbReference type="InterPro" id="IPR008560">
    <property type="entry name" value="DUF842_euk"/>
</dbReference>
<organism evidence="2 3">
    <name type="scientific">Rhamnella rubrinervis</name>
    <dbReference type="NCBI Taxonomy" id="2594499"/>
    <lineage>
        <taxon>Eukaryota</taxon>
        <taxon>Viridiplantae</taxon>
        <taxon>Streptophyta</taxon>
        <taxon>Embryophyta</taxon>
        <taxon>Tracheophyta</taxon>
        <taxon>Spermatophyta</taxon>
        <taxon>Magnoliopsida</taxon>
        <taxon>eudicotyledons</taxon>
        <taxon>Gunneridae</taxon>
        <taxon>Pentapetalae</taxon>
        <taxon>rosids</taxon>
        <taxon>fabids</taxon>
        <taxon>Rosales</taxon>
        <taxon>Rhamnaceae</taxon>
        <taxon>rhamnoid group</taxon>
        <taxon>Rhamneae</taxon>
        <taxon>Rhamnella</taxon>
    </lineage>
</organism>
<dbReference type="Proteomes" id="UP000796880">
    <property type="component" value="Unassembled WGS sequence"/>
</dbReference>
<protein>
    <recommendedName>
        <fullName evidence="4">Protein FAM136A</fullName>
    </recommendedName>
</protein>
<proteinExistence type="inferred from homology"/>
<dbReference type="PANTHER" id="PTHR21096">
    <property type="entry name" value="PROTEIN FAM136A"/>
    <property type="match status" value="1"/>
</dbReference>
<evidence type="ECO:0000313" key="3">
    <source>
        <dbReference type="Proteomes" id="UP000796880"/>
    </source>
</evidence>
<dbReference type="GO" id="GO:0005737">
    <property type="term" value="C:cytoplasm"/>
    <property type="evidence" value="ECO:0007669"/>
    <property type="project" value="TreeGrafter"/>
</dbReference>
<evidence type="ECO:0000313" key="2">
    <source>
        <dbReference type="EMBL" id="KAF3451059.1"/>
    </source>
</evidence>
<name>A0A8K0HF65_9ROSA</name>
<dbReference type="Pfam" id="PF05811">
    <property type="entry name" value="DUF842"/>
    <property type="match status" value="1"/>
</dbReference>